<sequence length="307" mass="34312">MGFDELIGNLTTFEMMFEATELNKGKGVALQVSISDKREENLAETVNMLAQNFNKTLKHFNKKPYSGGSTQGSFDQGLIRDGRARSLEGSTVVEMCKAGRREYNAGNVKDSVTSRDTKETTVNLSVNEGMTDIKSHEEGDLTEEKLMANYQLLFIKWLKLTRAYTSGEVERVVLLKKNEDLMQCVERQKLELRILEDKIQGMIKGIKMMNSSTTVLDEILLQGKRSEDNTGVGFSGLPNLEDVLLVEGLTTNLISISQLCDDGMKVAFNKETCSMNNQSDNLIMQGNRSTDNCYVWTSPQKALSSRV</sequence>
<gene>
    <name evidence="1" type="ORF">LIER_33180</name>
</gene>
<organism evidence="1 2">
    <name type="scientific">Lithospermum erythrorhizon</name>
    <name type="common">Purple gromwell</name>
    <name type="synonym">Lithospermum officinale var. erythrorhizon</name>
    <dbReference type="NCBI Taxonomy" id="34254"/>
    <lineage>
        <taxon>Eukaryota</taxon>
        <taxon>Viridiplantae</taxon>
        <taxon>Streptophyta</taxon>
        <taxon>Embryophyta</taxon>
        <taxon>Tracheophyta</taxon>
        <taxon>Spermatophyta</taxon>
        <taxon>Magnoliopsida</taxon>
        <taxon>eudicotyledons</taxon>
        <taxon>Gunneridae</taxon>
        <taxon>Pentapetalae</taxon>
        <taxon>asterids</taxon>
        <taxon>lamiids</taxon>
        <taxon>Boraginales</taxon>
        <taxon>Boraginaceae</taxon>
        <taxon>Boraginoideae</taxon>
        <taxon>Lithospermeae</taxon>
        <taxon>Lithospermum</taxon>
    </lineage>
</organism>
<reference evidence="1 2" key="1">
    <citation type="submission" date="2024-01" db="EMBL/GenBank/DDBJ databases">
        <title>The complete chloroplast genome sequence of Lithospermum erythrorhizon: insights into the phylogenetic relationship among Boraginaceae species and the maternal lineages of purple gromwells.</title>
        <authorList>
            <person name="Okada T."/>
            <person name="Watanabe K."/>
        </authorList>
    </citation>
    <scope>NUCLEOTIDE SEQUENCE [LARGE SCALE GENOMIC DNA]</scope>
</reference>
<name>A0AAV3RZW1_LITER</name>
<dbReference type="Proteomes" id="UP001454036">
    <property type="component" value="Unassembled WGS sequence"/>
</dbReference>
<accession>A0AAV3RZW1</accession>
<protein>
    <recommendedName>
        <fullName evidence="3">Gag-pol polyprotein</fullName>
    </recommendedName>
</protein>
<evidence type="ECO:0008006" key="3">
    <source>
        <dbReference type="Google" id="ProtNLM"/>
    </source>
</evidence>
<keyword evidence="2" id="KW-1185">Reference proteome</keyword>
<dbReference type="AlphaFoldDB" id="A0AAV3RZW1"/>
<proteinExistence type="predicted"/>
<evidence type="ECO:0000313" key="2">
    <source>
        <dbReference type="Proteomes" id="UP001454036"/>
    </source>
</evidence>
<dbReference type="EMBL" id="BAABME010013171">
    <property type="protein sequence ID" value="GAA0185892.1"/>
    <property type="molecule type" value="Genomic_DNA"/>
</dbReference>
<comment type="caution">
    <text evidence="1">The sequence shown here is derived from an EMBL/GenBank/DDBJ whole genome shotgun (WGS) entry which is preliminary data.</text>
</comment>
<evidence type="ECO:0000313" key="1">
    <source>
        <dbReference type="EMBL" id="GAA0185892.1"/>
    </source>
</evidence>